<feature type="transmembrane region" description="Helical" evidence="7">
    <location>
        <begin position="271"/>
        <end position="296"/>
    </location>
</feature>
<feature type="transmembrane region" description="Helical" evidence="7">
    <location>
        <begin position="193"/>
        <end position="210"/>
    </location>
</feature>
<dbReference type="EMBL" id="BX548174">
    <property type="protein sequence ID" value="CAE19286.1"/>
    <property type="molecule type" value="Genomic_DNA"/>
</dbReference>
<dbReference type="InterPro" id="IPR003593">
    <property type="entry name" value="AAA+_ATPase"/>
</dbReference>
<reference evidence="10 11" key="1">
    <citation type="journal article" date="2003" name="Nature">
        <title>Genome divergence in two Prochlorococcus ecotypes reflects oceanic niche differentiation.</title>
        <authorList>
            <person name="Rocap G."/>
            <person name="Larimer F.W."/>
            <person name="Lamerdin J.E."/>
            <person name="Malfatti S."/>
            <person name="Chain P."/>
            <person name="Ahlgren N.A."/>
            <person name="Arellano A."/>
            <person name="Coleman M."/>
            <person name="Hauser L."/>
            <person name="Hess W.R."/>
            <person name="Johnson Z.I."/>
            <person name="Land M.L."/>
            <person name="Lindell D."/>
            <person name="Post A.F."/>
            <person name="Regala W."/>
            <person name="Shah M."/>
            <person name="Shaw S.L."/>
            <person name="Steglich C."/>
            <person name="Sullivan M.B."/>
            <person name="Ting C.S."/>
            <person name="Tolonen A."/>
            <person name="Webb E.A."/>
            <person name="Zinser E.R."/>
            <person name="Chisholm S.W."/>
        </authorList>
    </citation>
    <scope>NUCLEOTIDE SEQUENCE [LARGE SCALE GENOMIC DNA]</scope>
    <source>
        <strain evidence="11">CCMP1986 / NIES-2087 / MED4</strain>
    </source>
</reference>
<dbReference type="InterPro" id="IPR011527">
    <property type="entry name" value="ABC1_TM_dom"/>
</dbReference>
<evidence type="ECO:0000256" key="6">
    <source>
        <dbReference type="ARBA" id="ARBA00023136"/>
    </source>
</evidence>
<evidence type="ECO:0000256" key="7">
    <source>
        <dbReference type="SAM" id="Phobius"/>
    </source>
</evidence>
<evidence type="ECO:0000256" key="2">
    <source>
        <dbReference type="ARBA" id="ARBA00022692"/>
    </source>
</evidence>
<feature type="domain" description="ABC transporter" evidence="8">
    <location>
        <begin position="367"/>
        <end position="600"/>
    </location>
</feature>
<dbReference type="Pfam" id="PF00664">
    <property type="entry name" value="ABC_membrane"/>
    <property type="match status" value="1"/>
</dbReference>
<dbReference type="PANTHER" id="PTHR43394:SF1">
    <property type="entry name" value="ATP-BINDING CASSETTE SUB-FAMILY B MEMBER 10, MITOCHONDRIAL"/>
    <property type="match status" value="1"/>
</dbReference>
<evidence type="ECO:0000313" key="11">
    <source>
        <dbReference type="Proteomes" id="UP000001026"/>
    </source>
</evidence>
<dbReference type="InterPro" id="IPR039421">
    <property type="entry name" value="Type_1_exporter"/>
</dbReference>
<feature type="transmembrane region" description="Helical" evidence="7">
    <location>
        <begin position="79"/>
        <end position="101"/>
    </location>
</feature>
<organism evidence="10 11">
    <name type="scientific">Prochlorococcus marinus subsp. pastoris (strain CCMP1986 / NIES-2087 / MED4)</name>
    <dbReference type="NCBI Taxonomy" id="59919"/>
    <lineage>
        <taxon>Bacteria</taxon>
        <taxon>Bacillati</taxon>
        <taxon>Cyanobacteriota</taxon>
        <taxon>Cyanophyceae</taxon>
        <taxon>Synechococcales</taxon>
        <taxon>Prochlorococcaceae</taxon>
        <taxon>Prochlorococcus</taxon>
    </lineage>
</organism>
<sequence>MPHHQKKQCYAILKIDLISLFYKSTAIDRVKEVIKNNILQLIPSITPYINRFIKGFICMIIYVACWPILAFLAGKLIPAIGSGELSTVTNIIINSLVVFLIQKTAQYGQDVYIAKPSLEISEVMRQSLFSKIHKIKMNIINNISAGDITYRLTEDADRVSEVIYKTFQDTLPCLLQLLAVIIYMFYLDWSLTISTFILAPIIVLSVNNFGKRVLIASEKSQESTSDLASLIGESINGISTIRSFAAENWITGRFNTKLRSNKQAKYKTLKLLAIQHPIVGFIEAFGILAILGLGALRINLGLLNSEEFSSFFAAILMLIDPISHISTNFNEYKQAEASLKRLKKINMQPMEKDEQNLEKITRINGKIEFNHVSFEYKKDNEVLQDITLKISKGQVIAFVGSSGAGKSTMMSLILKFINPKLGDIYIDDKNIRSISSIDIRSNIALVQQQPFLFSGRIIDVIKMGRDFSEDDVIKSAKIANAHEFILKLPSKYETNINERGSNFSGGQIQRLAIARAILGNPSILLLDEATSALDSDSEAEVQKGLNQAMNNRTVIIVAHRLSTTQGADKIVVFDKGKIVDSGKHIDLFNKDGIYKELCEKQLIKVT</sequence>
<keyword evidence="3" id="KW-0547">Nucleotide-binding</keyword>
<evidence type="ECO:0000256" key="3">
    <source>
        <dbReference type="ARBA" id="ARBA00022741"/>
    </source>
</evidence>
<protein>
    <submittedName>
        <fullName evidence="10">ABC transporter, possibly multidrug efflux</fullName>
    </submittedName>
</protein>
<feature type="domain" description="ABC transmembrane type-1" evidence="9">
    <location>
        <begin position="55"/>
        <end position="334"/>
    </location>
</feature>
<dbReference type="GO" id="GO:0005886">
    <property type="term" value="C:plasma membrane"/>
    <property type="evidence" value="ECO:0007669"/>
    <property type="project" value="UniProtKB-SubCell"/>
</dbReference>
<dbReference type="CDD" id="cd07346">
    <property type="entry name" value="ABC_6TM_exporters"/>
    <property type="match status" value="1"/>
</dbReference>
<feature type="transmembrane region" description="Helical" evidence="7">
    <location>
        <begin position="170"/>
        <end position="187"/>
    </location>
</feature>
<dbReference type="HOGENOM" id="CLU_000604_84_3_3"/>
<keyword evidence="5 7" id="KW-1133">Transmembrane helix</keyword>
<dbReference type="eggNOG" id="COG1132">
    <property type="taxonomic scope" value="Bacteria"/>
</dbReference>
<dbReference type="PROSITE" id="PS50929">
    <property type="entry name" value="ABC_TM1F"/>
    <property type="match status" value="1"/>
</dbReference>
<dbReference type="Proteomes" id="UP000001026">
    <property type="component" value="Chromosome"/>
</dbReference>
<dbReference type="STRING" id="59919.PMM0827"/>
<dbReference type="FunFam" id="3.40.50.300:FF:000218">
    <property type="entry name" value="Multidrug ABC transporter ATP-binding protein"/>
    <property type="match status" value="1"/>
</dbReference>
<dbReference type="AlphaFoldDB" id="Q7V1N6"/>
<dbReference type="InterPro" id="IPR036640">
    <property type="entry name" value="ABC1_TM_sf"/>
</dbReference>
<dbReference type="SUPFAM" id="SSF52540">
    <property type="entry name" value="P-loop containing nucleoside triphosphate hydrolases"/>
    <property type="match status" value="1"/>
</dbReference>
<dbReference type="PROSITE" id="PS00211">
    <property type="entry name" value="ABC_TRANSPORTER_1"/>
    <property type="match status" value="1"/>
</dbReference>
<dbReference type="InterPro" id="IPR003439">
    <property type="entry name" value="ABC_transporter-like_ATP-bd"/>
</dbReference>
<dbReference type="KEGG" id="pmm:PMM0827"/>
<dbReference type="SMART" id="SM00382">
    <property type="entry name" value="AAA"/>
    <property type="match status" value="1"/>
</dbReference>
<evidence type="ECO:0000259" key="8">
    <source>
        <dbReference type="PROSITE" id="PS50893"/>
    </source>
</evidence>
<proteinExistence type="predicted"/>
<dbReference type="GO" id="GO:0016887">
    <property type="term" value="F:ATP hydrolysis activity"/>
    <property type="evidence" value="ECO:0007669"/>
    <property type="project" value="InterPro"/>
</dbReference>
<dbReference type="GO" id="GO:0005524">
    <property type="term" value="F:ATP binding"/>
    <property type="evidence" value="ECO:0007669"/>
    <property type="project" value="UniProtKB-KW"/>
</dbReference>
<accession>Q7V1N6</accession>
<dbReference type="InterPro" id="IPR017871">
    <property type="entry name" value="ABC_transporter-like_CS"/>
</dbReference>
<evidence type="ECO:0000259" key="9">
    <source>
        <dbReference type="PROSITE" id="PS50929"/>
    </source>
</evidence>
<dbReference type="GO" id="GO:0015421">
    <property type="term" value="F:ABC-type oligopeptide transporter activity"/>
    <property type="evidence" value="ECO:0007669"/>
    <property type="project" value="TreeGrafter"/>
</dbReference>
<dbReference type="PROSITE" id="PS50893">
    <property type="entry name" value="ABC_TRANSPORTER_2"/>
    <property type="match status" value="1"/>
</dbReference>
<dbReference type="Gene3D" id="1.20.1560.10">
    <property type="entry name" value="ABC transporter type 1, transmembrane domain"/>
    <property type="match status" value="1"/>
</dbReference>
<dbReference type="SUPFAM" id="SSF90123">
    <property type="entry name" value="ABC transporter transmembrane region"/>
    <property type="match status" value="1"/>
</dbReference>
<keyword evidence="4" id="KW-0067">ATP-binding</keyword>
<evidence type="ECO:0000256" key="1">
    <source>
        <dbReference type="ARBA" id="ARBA00004651"/>
    </source>
</evidence>
<evidence type="ECO:0000256" key="4">
    <source>
        <dbReference type="ARBA" id="ARBA00022840"/>
    </source>
</evidence>
<dbReference type="InterPro" id="IPR027417">
    <property type="entry name" value="P-loop_NTPase"/>
</dbReference>
<name>Q7V1N6_PROMP</name>
<dbReference type="PANTHER" id="PTHR43394">
    <property type="entry name" value="ATP-DEPENDENT PERMEASE MDL1, MITOCHONDRIAL"/>
    <property type="match status" value="1"/>
</dbReference>
<dbReference type="Gene3D" id="3.40.50.300">
    <property type="entry name" value="P-loop containing nucleotide triphosphate hydrolases"/>
    <property type="match status" value="1"/>
</dbReference>
<evidence type="ECO:0000313" key="10">
    <source>
        <dbReference type="EMBL" id="CAE19286.1"/>
    </source>
</evidence>
<feature type="transmembrane region" description="Helical" evidence="7">
    <location>
        <begin position="52"/>
        <end position="73"/>
    </location>
</feature>
<dbReference type="Pfam" id="PF00005">
    <property type="entry name" value="ABC_tran"/>
    <property type="match status" value="1"/>
</dbReference>
<gene>
    <name evidence="10" type="ordered locus">PMM0827</name>
</gene>
<keyword evidence="2 7" id="KW-0812">Transmembrane</keyword>
<evidence type="ECO:0000256" key="5">
    <source>
        <dbReference type="ARBA" id="ARBA00022989"/>
    </source>
</evidence>
<keyword evidence="6 7" id="KW-0472">Membrane</keyword>
<comment type="subcellular location">
    <subcellularLocation>
        <location evidence="1">Cell membrane</location>
        <topology evidence="1">Multi-pass membrane protein</topology>
    </subcellularLocation>
</comment>